<dbReference type="Gene3D" id="1.25.10.10">
    <property type="entry name" value="Leucine-rich Repeat Variant"/>
    <property type="match status" value="1"/>
</dbReference>
<organism evidence="2 3">
    <name type="scientific">Perkinsus olseni</name>
    <name type="common">Perkinsus atlanticus</name>
    <dbReference type="NCBI Taxonomy" id="32597"/>
    <lineage>
        <taxon>Eukaryota</taxon>
        <taxon>Sar</taxon>
        <taxon>Alveolata</taxon>
        <taxon>Perkinsozoa</taxon>
        <taxon>Perkinsea</taxon>
        <taxon>Perkinsida</taxon>
        <taxon>Perkinsidae</taxon>
        <taxon>Perkinsus</taxon>
    </lineage>
</organism>
<feature type="non-terminal residue" evidence="2">
    <location>
        <position position="444"/>
    </location>
</feature>
<dbReference type="InterPro" id="IPR011989">
    <property type="entry name" value="ARM-like"/>
</dbReference>
<feature type="non-terminal residue" evidence="2">
    <location>
        <position position="1"/>
    </location>
</feature>
<protein>
    <submittedName>
        <fullName evidence="2">Uncharacterized protein</fullName>
    </submittedName>
</protein>
<keyword evidence="3" id="KW-1185">Reference proteome</keyword>
<accession>A0A7J6TLV6</accession>
<gene>
    <name evidence="2" type="ORF">FOZ63_029030</name>
</gene>
<evidence type="ECO:0000313" key="3">
    <source>
        <dbReference type="Proteomes" id="UP000553632"/>
    </source>
</evidence>
<evidence type="ECO:0000313" key="2">
    <source>
        <dbReference type="EMBL" id="KAF4745260.1"/>
    </source>
</evidence>
<dbReference type="Proteomes" id="UP000553632">
    <property type="component" value="Unassembled WGS sequence"/>
</dbReference>
<dbReference type="EMBL" id="JABANO010010381">
    <property type="protein sequence ID" value="KAF4745260.1"/>
    <property type="molecule type" value="Genomic_DNA"/>
</dbReference>
<dbReference type="AlphaFoldDB" id="A0A7J6TLV6"/>
<proteinExistence type="predicted"/>
<dbReference type="InterPro" id="IPR016024">
    <property type="entry name" value="ARM-type_fold"/>
</dbReference>
<comment type="caution">
    <text evidence="2">The sequence shown here is derived from an EMBL/GenBank/DDBJ whole genome shotgun (WGS) entry which is preliminary data.</text>
</comment>
<name>A0A7J6TLV6_PEROL</name>
<reference evidence="2 3" key="1">
    <citation type="submission" date="2020-04" db="EMBL/GenBank/DDBJ databases">
        <title>Perkinsus olseni comparative genomics.</title>
        <authorList>
            <person name="Bogema D.R."/>
        </authorList>
    </citation>
    <scope>NUCLEOTIDE SEQUENCE [LARGE SCALE GENOMIC DNA]</scope>
    <source>
        <strain evidence="2 3">ATCC PRA-207</strain>
    </source>
</reference>
<feature type="region of interest" description="Disordered" evidence="1">
    <location>
        <begin position="128"/>
        <end position="157"/>
    </location>
</feature>
<sequence length="444" mass="48614">GLCRKSALYDPDAQVRLAALRYLGRIDKAAAAEALRDADGDVRQAALDIAGPGALASCSTPHLIVVALSRGNEEMFAHVEAEILKRLKPDVTRFLRDLRVLERKGEDTVLHILKDLLPVLSSELPNTSVGLSPLEGKRHEPPPARKRKPHSTIDGRDDNDYAVYAPLEALAKLNCRIKELNAAIEGNAVETAYDASNARFHDEIIECRMQQVALQKVLLAQHMSLRNALSSRGEPSSVSSLSTVAALANLASATVALAEAYACGFYLEQSSGHLKSAMRIAEVDIPAFIESEGDIAVVEALNERIQADVAGCQGYALEAHTRYWGGWSFVRCYQALIARQREQLDDEEECWSDGLAVMQQEVLSLLDAALNQTRRGYGDKDLRCARLHDLIAKIHASRMQNNEDAGINEESLEAAKEHYEEAKAIRANRLGLFVAFALLSALPS</sequence>
<dbReference type="SUPFAM" id="SSF48371">
    <property type="entry name" value="ARM repeat"/>
    <property type="match status" value="1"/>
</dbReference>
<evidence type="ECO:0000256" key="1">
    <source>
        <dbReference type="SAM" id="MobiDB-lite"/>
    </source>
</evidence>